<name>A0A0U5GLV9_ASPCI</name>
<sequence length="72" mass="8444">MQTSSIDVLHRVQGHVAFRCMTLTRQPQVKRGEQLNGNRRIIVPSWKRRVLEPVFDDAECPRAVQPPRRDCY</sequence>
<protein>
    <submittedName>
        <fullName evidence="1">Uncharacterized protein</fullName>
    </submittedName>
</protein>
<gene>
    <name evidence="1" type="ORF">ASPCAL02508</name>
</gene>
<proteinExistence type="predicted"/>
<dbReference type="Proteomes" id="UP000054771">
    <property type="component" value="Unassembled WGS sequence"/>
</dbReference>
<evidence type="ECO:0000313" key="1">
    <source>
        <dbReference type="EMBL" id="CEN60067.1"/>
    </source>
</evidence>
<reference evidence="2" key="1">
    <citation type="journal article" date="2016" name="Genome Announc.">
        <title>Draft genome sequences of fungus Aspergillus calidoustus.</title>
        <authorList>
            <person name="Horn F."/>
            <person name="Linde J."/>
            <person name="Mattern D.J."/>
            <person name="Walther G."/>
            <person name="Guthke R."/>
            <person name="Scherlach K."/>
            <person name="Martin K."/>
            <person name="Brakhage A.A."/>
            <person name="Petzke L."/>
            <person name="Valiante V."/>
        </authorList>
    </citation>
    <scope>NUCLEOTIDE SEQUENCE [LARGE SCALE GENOMIC DNA]</scope>
    <source>
        <strain evidence="2">SF006504</strain>
    </source>
</reference>
<accession>A0A0U5GLV9</accession>
<dbReference type="AlphaFoldDB" id="A0A0U5GLV9"/>
<keyword evidence="2" id="KW-1185">Reference proteome</keyword>
<dbReference type="EMBL" id="CDMC01000002">
    <property type="protein sequence ID" value="CEN60067.1"/>
    <property type="molecule type" value="Genomic_DNA"/>
</dbReference>
<evidence type="ECO:0000313" key="2">
    <source>
        <dbReference type="Proteomes" id="UP000054771"/>
    </source>
</evidence>
<organism evidence="1 2">
    <name type="scientific">Aspergillus calidoustus</name>
    <dbReference type="NCBI Taxonomy" id="454130"/>
    <lineage>
        <taxon>Eukaryota</taxon>
        <taxon>Fungi</taxon>
        <taxon>Dikarya</taxon>
        <taxon>Ascomycota</taxon>
        <taxon>Pezizomycotina</taxon>
        <taxon>Eurotiomycetes</taxon>
        <taxon>Eurotiomycetidae</taxon>
        <taxon>Eurotiales</taxon>
        <taxon>Aspergillaceae</taxon>
        <taxon>Aspergillus</taxon>
        <taxon>Aspergillus subgen. Nidulantes</taxon>
    </lineage>
</organism>